<sequence length="624" mass="67390">MLHPVRPLLGLLLAGALSQALAASADDSATLLDSMRQAYGAARWNEVAALQATGKETSDGLTGPWQATVDLRTGQYATRARNEVFGSAGGIDARGQWREDATGLIHPLDSDEARTVAVTESWLRRFGFLDAQSAVAYRRLPDAQDNGHTYQRVEATPAGGRLVTLWIDPGTHRLDRAIYATSFLVATERYGDYRAVDGLQLPFRINSSRANLAGNADGESDDVVERYQLLSSVPKAELQRPDGKVRDVSMANGARDAVTPMHIEGGIVLVDVSIDGRPPMPFILDTGGHAILTTDAAKQMGYQTQGQGVSGGSGSGTMSTSYTKVHDTALGNAHVRDLTYSVLPYPFSFYERGKQTPIAGILGLEMFERFAITFDNDHQQLHLKPYDMGEVPPAMKGDAVALRFTDDMPLVQAQLDGRTGMFGIDTGNAGYLLMFPQWAARNGIAARYEAGLPIPTGGVGGLFTAHVAHAKELILGTQRLDNLTAMLTRTDAGATGNPSEAGNIGQDVLARFNVHFDYRRQQMVLMPRNPAPVWHYGMAGFRAEKSKEQPDRFKVINVMPGSPAQQAGLKQGDAIMAANGKPSTDLSFGGLRELSMHLPEGTPLTLTLADGRELKMKMRDLAPK</sequence>
<dbReference type="Gene3D" id="2.40.70.10">
    <property type="entry name" value="Acid Proteases"/>
    <property type="match status" value="2"/>
</dbReference>
<dbReference type="GO" id="GO:0006508">
    <property type="term" value="P:proteolysis"/>
    <property type="evidence" value="ECO:0007669"/>
    <property type="project" value="UniProtKB-KW"/>
</dbReference>
<keyword evidence="3" id="KW-0645">Protease</keyword>
<dbReference type="InterPro" id="IPR001478">
    <property type="entry name" value="PDZ"/>
</dbReference>
<dbReference type="PROSITE" id="PS50106">
    <property type="entry name" value="PDZ"/>
    <property type="match status" value="1"/>
</dbReference>
<keyword evidence="4" id="KW-1185">Reference proteome</keyword>
<proteinExistence type="predicted"/>
<evidence type="ECO:0000313" key="3">
    <source>
        <dbReference type="EMBL" id="MBM7122325.1"/>
    </source>
</evidence>
<accession>A0ABS2JTJ9</accession>
<organism evidence="3 4">
    <name type="scientific">Dyella kyungheensis</name>
    <dbReference type="NCBI Taxonomy" id="1242174"/>
    <lineage>
        <taxon>Bacteria</taxon>
        <taxon>Pseudomonadati</taxon>
        <taxon>Pseudomonadota</taxon>
        <taxon>Gammaproteobacteria</taxon>
        <taxon>Lysobacterales</taxon>
        <taxon>Rhodanobacteraceae</taxon>
        <taxon>Dyella</taxon>
    </lineage>
</organism>
<dbReference type="Pfam" id="PF17820">
    <property type="entry name" value="PDZ_6"/>
    <property type="match status" value="1"/>
</dbReference>
<evidence type="ECO:0000259" key="2">
    <source>
        <dbReference type="PROSITE" id="PS50106"/>
    </source>
</evidence>
<feature type="domain" description="PDZ" evidence="2">
    <location>
        <begin position="523"/>
        <end position="587"/>
    </location>
</feature>
<feature type="signal peptide" evidence="1">
    <location>
        <begin position="1"/>
        <end position="22"/>
    </location>
</feature>
<dbReference type="InterPro" id="IPR036034">
    <property type="entry name" value="PDZ_sf"/>
</dbReference>
<dbReference type="Gene3D" id="2.30.42.10">
    <property type="match status" value="1"/>
</dbReference>
<dbReference type="InterPro" id="IPR021109">
    <property type="entry name" value="Peptidase_aspartic_dom_sf"/>
</dbReference>
<keyword evidence="3" id="KW-0378">Hydrolase</keyword>
<comment type="caution">
    <text evidence="3">The sequence shown here is derived from an EMBL/GenBank/DDBJ whole genome shotgun (WGS) entry which is preliminary data.</text>
</comment>
<protein>
    <submittedName>
        <fullName evidence="3">Aspartyl protease family protein</fullName>
    </submittedName>
</protein>
<keyword evidence="1" id="KW-0732">Signal</keyword>
<dbReference type="GO" id="GO:0008233">
    <property type="term" value="F:peptidase activity"/>
    <property type="evidence" value="ECO:0007669"/>
    <property type="project" value="UniProtKB-KW"/>
</dbReference>
<dbReference type="RefSeq" id="WP_204636775.1">
    <property type="nucleotide sequence ID" value="NZ_JADIKC010000006.1"/>
</dbReference>
<dbReference type="Pfam" id="PF13650">
    <property type="entry name" value="Asp_protease_2"/>
    <property type="match status" value="2"/>
</dbReference>
<dbReference type="SUPFAM" id="SSF50156">
    <property type="entry name" value="PDZ domain-like"/>
    <property type="match status" value="1"/>
</dbReference>
<reference evidence="3 4" key="1">
    <citation type="submission" date="2020-10" db="EMBL/GenBank/DDBJ databases">
        <title>Phylogeny of dyella-like bacteria.</title>
        <authorList>
            <person name="Fu J."/>
        </authorList>
    </citation>
    <scope>NUCLEOTIDE SEQUENCE [LARGE SCALE GENOMIC DNA]</scope>
    <source>
        <strain evidence="3 4">THG-B117</strain>
    </source>
</reference>
<evidence type="ECO:0000313" key="4">
    <source>
        <dbReference type="Proteomes" id="UP001430065"/>
    </source>
</evidence>
<dbReference type="InterPro" id="IPR041489">
    <property type="entry name" value="PDZ_6"/>
</dbReference>
<dbReference type="EMBL" id="JADIKC010000006">
    <property type="protein sequence ID" value="MBM7122325.1"/>
    <property type="molecule type" value="Genomic_DNA"/>
</dbReference>
<gene>
    <name evidence="3" type="ORF">ISP20_14250</name>
</gene>
<evidence type="ECO:0000256" key="1">
    <source>
        <dbReference type="SAM" id="SignalP"/>
    </source>
</evidence>
<feature type="chain" id="PRO_5047132285" evidence="1">
    <location>
        <begin position="23"/>
        <end position="624"/>
    </location>
</feature>
<name>A0ABS2JTJ9_9GAMM</name>
<dbReference type="Proteomes" id="UP001430065">
    <property type="component" value="Unassembled WGS sequence"/>
</dbReference>
<dbReference type="SMART" id="SM00228">
    <property type="entry name" value="PDZ"/>
    <property type="match status" value="1"/>
</dbReference>